<dbReference type="EMBL" id="LFKP01000016">
    <property type="protein sequence ID" value="OHV93705.1"/>
    <property type="molecule type" value="Genomic_DNA"/>
</dbReference>
<evidence type="ECO:0000256" key="2">
    <source>
        <dbReference type="ARBA" id="ARBA00023315"/>
    </source>
</evidence>
<dbReference type="NCBIfam" id="NF040504">
    <property type="entry name" value="resist_ArsN1b"/>
    <property type="match status" value="1"/>
</dbReference>
<evidence type="ECO:0000259" key="3">
    <source>
        <dbReference type="PROSITE" id="PS51186"/>
    </source>
</evidence>
<feature type="domain" description="N-acetyltransferase" evidence="3">
    <location>
        <begin position="1"/>
        <end position="161"/>
    </location>
</feature>
<geneLocation type="plasmid" evidence="4">
    <name>pMEG01</name>
</geneLocation>
<keyword evidence="4" id="KW-0614">Plasmid</keyword>
<sequence length="161" mass="18079">MIRLATTADAAAIATIYNHYVSSSTITFEEEIVAIDEMAQRIASVGGQLPWYVFERDGEIVGYAYATPWRARSAYRFSVESTVYVAHDGVGQGIGRQLYSTLIEELRHRQLQVVIGGIAQPNEASVALHERLGFEKVAMFKRVGCKFDQWIDVGYWELQLA</sequence>
<dbReference type="RefSeq" id="WP_071080234.1">
    <property type="nucleotide sequence ID" value="NZ_LFKP01000016.1"/>
</dbReference>
<keyword evidence="2" id="KW-0012">Acyltransferase</keyword>
<dbReference type="AlphaFoldDB" id="A0A1S1TZK8"/>
<dbReference type="PROSITE" id="PS51186">
    <property type="entry name" value="GNAT"/>
    <property type="match status" value="1"/>
</dbReference>
<evidence type="ECO:0000313" key="5">
    <source>
        <dbReference type="Proteomes" id="UP000179840"/>
    </source>
</evidence>
<evidence type="ECO:0000313" key="4">
    <source>
        <dbReference type="EMBL" id="OHV93705.1"/>
    </source>
</evidence>
<keyword evidence="1 4" id="KW-0808">Transferase</keyword>
<dbReference type="GO" id="GO:0016747">
    <property type="term" value="F:acyltransferase activity, transferring groups other than amino-acyl groups"/>
    <property type="evidence" value="ECO:0007669"/>
    <property type="project" value="InterPro"/>
</dbReference>
<dbReference type="CDD" id="cd04301">
    <property type="entry name" value="NAT_SF"/>
    <property type="match status" value="1"/>
</dbReference>
<organism evidence="4 5">
    <name type="scientific">Janthinobacterium lividum</name>
    <dbReference type="NCBI Taxonomy" id="29581"/>
    <lineage>
        <taxon>Bacteria</taxon>
        <taxon>Pseudomonadati</taxon>
        <taxon>Pseudomonadota</taxon>
        <taxon>Betaproteobacteria</taxon>
        <taxon>Burkholderiales</taxon>
        <taxon>Oxalobacteraceae</taxon>
        <taxon>Janthinobacterium</taxon>
    </lineage>
</organism>
<dbReference type="SUPFAM" id="SSF55729">
    <property type="entry name" value="Acyl-CoA N-acyltransferases (Nat)"/>
    <property type="match status" value="1"/>
</dbReference>
<dbReference type="Gene3D" id="3.40.630.30">
    <property type="match status" value="1"/>
</dbReference>
<dbReference type="Pfam" id="PF13420">
    <property type="entry name" value="Acetyltransf_4"/>
    <property type="match status" value="1"/>
</dbReference>
<proteinExistence type="predicted"/>
<dbReference type="InterPro" id="IPR000182">
    <property type="entry name" value="GNAT_dom"/>
</dbReference>
<accession>A0A1S1TZK8</accession>
<dbReference type="Proteomes" id="UP000179840">
    <property type="component" value="Unassembled WGS sequence"/>
</dbReference>
<evidence type="ECO:0000256" key="1">
    <source>
        <dbReference type="ARBA" id="ARBA00022679"/>
    </source>
</evidence>
<dbReference type="InterPro" id="IPR016181">
    <property type="entry name" value="Acyl_CoA_acyltransferase"/>
</dbReference>
<protein>
    <submittedName>
        <fullName evidence="4">Phosphinothricin acetyltransferase</fullName>
    </submittedName>
</protein>
<reference evidence="4 5" key="1">
    <citation type="submission" date="2015-06" db="EMBL/GenBank/DDBJ databases">
        <title>Draft genome sequencing of a biphenyl-degrading bacterium, Janthinobacterium lividum MEG1.</title>
        <authorList>
            <person name="Shimodaira J."/>
            <person name="Hatta T."/>
        </authorList>
    </citation>
    <scope>NUCLEOTIDE SEQUENCE [LARGE SCALE GENOMIC DNA]</scope>
    <source>
        <strain evidence="4 5">MEG1</strain>
        <plasmid evidence="4">pMEG01</plasmid>
    </source>
</reference>
<gene>
    <name evidence="4" type="ORF">AKG95_28500</name>
</gene>
<comment type="caution">
    <text evidence="4">The sequence shown here is derived from an EMBL/GenBank/DDBJ whole genome shotgun (WGS) entry which is preliminary data.</text>
</comment>
<name>A0A1S1TZK8_9BURK</name>
<dbReference type="PANTHER" id="PTHR43072">
    <property type="entry name" value="N-ACETYLTRANSFERASE"/>
    <property type="match status" value="1"/>
</dbReference>
<dbReference type="PANTHER" id="PTHR43072:SF23">
    <property type="entry name" value="UPF0039 PROTEIN C11D3.02C"/>
    <property type="match status" value="1"/>
</dbReference>